<organism evidence="3 4">
    <name type="scientific">Dipodomys ordii</name>
    <name type="common">Ord's kangaroo rat</name>
    <dbReference type="NCBI Taxonomy" id="10020"/>
    <lineage>
        <taxon>Eukaryota</taxon>
        <taxon>Metazoa</taxon>
        <taxon>Chordata</taxon>
        <taxon>Craniata</taxon>
        <taxon>Vertebrata</taxon>
        <taxon>Euteleostomi</taxon>
        <taxon>Mammalia</taxon>
        <taxon>Eutheria</taxon>
        <taxon>Euarchontoglires</taxon>
        <taxon>Glires</taxon>
        <taxon>Rodentia</taxon>
        <taxon>Castorimorpha</taxon>
        <taxon>Heteromyidae</taxon>
        <taxon>Dipodomyinae</taxon>
        <taxon>Dipodomys</taxon>
    </lineage>
</organism>
<feature type="non-terminal residue" evidence="4">
    <location>
        <position position="189"/>
    </location>
</feature>
<accession>A0A1S3GVH9</accession>
<dbReference type="Proteomes" id="UP000081671">
    <property type="component" value="Unplaced"/>
</dbReference>
<dbReference type="PANTHER" id="PTHR14096:SF27">
    <property type="entry name" value="APOLIPOPROTEIN L2"/>
    <property type="match status" value="1"/>
</dbReference>
<dbReference type="OrthoDB" id="6363454at2759"/>
<dbReference type="GO" id="GO:0016020">
    <property type="term" value="C:membrane"/>
    <property type="evidence" value="ECO:0007669"/>
    <property type="project" value="TreeGrafter"/>
</dbReference>
<dbReference type="GeneID" id="106002472"/>
<name>A0A1S3GVH9_DIPOR</name>
<proteinExistence type="inferred from homology"/>
<gene>
    <name evidence="4" type="primary">LOC106002472</name>
</gene>
<keyword evidence="3" id="KW-1185">Reference proteome</keyword>
<dbReference type="KEGG" id="dord:106002472"/>
<dbReference type="GO" id="GO:0006869">
    <property type="term" value="P:lipid transport"/>
    <property type="evidence" value="ECO:0007669"/>
    <property type="project" value="InterPro"/>
</dbReference>
<dbReference type="GO" id="GO:0042157">
    <property type="term" value="P:lipoprotein metabolic process"/>
    <property type="evidence" value="ECO:0007669"/>
    <property type="project" value="InterPro"/>
</dbReference>
<evidence type="ECO:0000256" key="1">
    <source>
        <dbReference type="ARBA" id="ARBA00010090"/>
    </source>
</evidence>
<dbReference type="InParanoid" id="A0A1S3GVH9"/>
<feature type="non-terminal residue" evidence="4">
    <location>
        <position position="1"/>
    </location>
</feature>
<dbReference type="RefSeq" id="XP_012892796.1">
    <property type="nucleotide sequence ID" value="XM_013037342.1"/>
</dbReference>
<dbReference type="GO" id="GO:0008289">
    <property type="term" value="F:lipid binding"/>
    <property type="evidence" value="ECO:0007669"/>
    <property type="project" value="InterPro"/>
</dbReference>
<dbReference type="AlphaFoldDB" id="A0A1S3GVH9"/>
<reference evidence="4" key="1">
    <citation type="submission" date="2025-08" db="UniProtKB">
        <authorList>
            <consortium name="RefSeq"/>
        </authorList>
    </citation>
    <scope>IDENTIFICATION</scope>
    <source>
        <tissue evidence="4">Kidney</tissue>
    </source>
</reference>
<feature type="compositionally biased region" description="Basic and acidic residues" evidence="2">
    <location>
        <begin position="7"/>
        <end position="27"/>
    </location>
</feature>
<sequence length="189" mass="20098">DEEDELREALRKLPESMAMEDKDRPQKDLKDMKIFGGRFPQVKSEVEGRIRRLRALAEEVSKVHKDCTISSIVANSTAVASGLMTLSGLALAPFTAGLSLGLSLGGIGLGAAASVTSAATSIVEETNILSVRDEASNLVSVSLETLNDYLVAAAKTAPTVVLASDEFLQSLTKLGKHICAFRQARANPQ</sequence>
<dbReference type="PANTHER" id="PTHR14096">
    <property type="entry name" value="APOLIPOPROTEIN L"/>
    <property type="match status" value="1"/>
</dbReference>
<comment type="similarity">
    <text evidence="1">Belongs to the apolipoprotein L family.</text>
</comment>
<dbReference type="GO" id="GO:0005576">
    <property type="term" value="C:extracellular region"/>
    <property type="evidence" value="ECO:0007669"/>
    <property type="project" value="InterPro"/>
</dbReference>
<dbReference type="Pfam" id="PF05461">
    <property type="entry name" value="ApoL"/>
    <property type="match status" value="1"/>
</dbReference>
<feature type="region of interest" description="Disordered" evidence="2">
    <location>
        <begin position="1"/>
        <end position="27"/>
    </location>
</feature>
<evidence type="ECO:0000313" key="3">
    <source>
        <dbReference type="Proteomes" id="UP000081671"/>
    </source>
</evidence>
<evidence type="ECO:0000256" key="2">
    <source>
        <dbReference type="SAM" id="MobiDB-lite"/>
    </source>
</evidence>
<dbReference type="InterPro" id="IPR008405">
    <property type="entry name" value="ApoL"/>
</dbReference>
<evidence type="ECO:0000313" key="4">
    <source>
        <dbReference type="RefSeq" id="XP_012892796.1"/>
    </source>
</evidence>
<protein>
    <submittedName>
        <fullName evidence="4">Apolipoprotein L2-like</fullName>
    </submittedName>
</protein>